<organism evidence="7">
    <name type="scientific">Blastobotrys adeninivorans</name>
    <name type="common">Yeast</name>
    <name type="synonym">Arxula adeninivorans</name>
    <dbReference type="NCBI Taxonomy" id="409370"/>
    <lineage>
        <taxon>Eukaryota</taxon>
        <taxon>Fungi</taxon>
        <taxon>Dikarya</taxon>
        <taxon>Ascomycota</taxon>
        <taxon>Saccharomycotina</taxon>
        <taxon>Dipodascomycetes</taxon>
        <taxon>Dipodascales</taxon>
        <taxon>Trichomonascaceae</taxon>
        <taxon>Blastobotrys</taxon>
    </lineage>
</organism>
<feature type="coiled-coil region" evidence="5">
    <location>
        <begin position="311"/>
        <end position="363"/>
    </location>
</feature>
<dbReference type="AlphaFoldDB" id="A0A060TBS3"/>
<evidence type="ECO:0000259" key="6">
    <source>
        <dbReference type="PROSITE" id="PS51719"/>
    </source>
</evidence>
<dbReference type="PROSITE" id="PS00675">
    <property type="entry name" value="SIGMA54_INTERACT_1"/>
    <property type="match status" value="1"/>
</dbReference>
<dbReference type="SUPFAM" id="SSF52540">
    <property type="entry name" value="P-loop containing nucleoside triphosphate hydrolases"/>
    <property type="match status" value="1"/>
</dbReference>
<gene>
    <name evidence="7" type="ORF">GNLVRS02_ARAD1D37158g</name>
</gene>
<dbReference type="EMBL" id="HG937694">
    <property type="protein sequence ID" value="CDP38550.1"/>
    <property type="molecule type" value="Genomic_DNA"/>
</dbReference>
<keyword evidence="2 4" id="KW-0547">Nucleotide-binding</keyword>
<sequence>MTAAIGIANLPNQRYKIVAKKGATFTIMLAGESGVGKTTFINTLFSTTVKNYGDNNSRFRSPIKKTVEIGVTKAELEERGFTLRLNIIDTPGFGDNVNNREAWQPIVEFIDDQHESYMRQEQQPNRRDRIDMRVHVCLYFIRPSGHTLKPLDVEALRKLSTRVNVVPVIAKADTMAPEELRSFKDKIRAVLKAQNINVYQPPVTSDDTSLTDALPYSVIGSDREVETPDGQVVIGRQYLWGVAEVENEEHCDFVKLRSLLIRTHMLDLIETTEEIHYEAYRSQQMETRKMGEPRARRLDNPKFKEEEDSLRRKFTEQVKAEEQRFRQWEANLIAERDRLNKDLEDTHAEIKALDAEIEQLLISRGKR</sequence>
<evidence type="ECO:0000256" key="1">
    <source>
        <dbReference type="ARBA" id="ARBA00004266"/>
    </source>
</evidence>
<dbReference type="GO" id="GO:0005525">
    <property type="term" value="F:GTP binding"/>
    <property type="evidence" value="ECO:0007669"/>
    <property type="project" value="UniProtKB-KW"/>
</dbReference>
<reference evidence="7" key="1">
    <citation type="submission" date="2014-02" db="EMBL/GenBank/DDBJ databases">
        <authorList>
            <person name="Genoscope - CEA"/>
        </authorList>
    </citation>
    <scope>NUCLEOTIDE SEQUENCE</scope>
    <source>
        <strain evidence="7">LS3</strain>
    </source>
</reference>
<feature type="domain" description="Septin-type G" evidence="6">
    <location>
        <begin position="21"/>
        <end position="287"/>
    </location>
</feature>
<evidence type="ECO:0000256" key="3">
    <source>
        <dbReference type="ARBA" id="ARBA00023134"/>
    </source>
</evidence>
<dbReference type="InterPro" id="IPR016491">
    <property type="entry name" value="Septin"/>
</dbReference>
<dbReference type="GO" id="GO:0005938">
    <property type="term" value="C:cell cortex"/>
    <property type="evidence" value="ECO:0007669"/>
    <property type="project" value="UniProtKB-ARBA"/>
</dbReference>
<name>A0A060TBS3_BLAAD</name>
<dbReference type="InterPro" id="IPR027417">
    <property type="entry name" value="P-loop_NTPase"/>
</dbReference>
<keyword evidence="5" id="KW-0175">Coiled coil</keyword>
<dbReference type="Gene3D" id="3.40.50.300">
    <property type="entry name" value="P-loop containing nucleotide triphosphate hydrolases"/>
    <property type="match status" value="1"/>
</dbReference>
<comment type="subcellular location">
    <subcellularLocation>
        <location evidence="1">Bud neck</location>
    </subcellularLocation>
</comment>
<reference evidence="7" key="2">
    <citation type="submission" date="2014-06" db="EMBL/GenBank/DDBJ databases">
        <title>The complete genome of Blastobotrys (Arxula) adeninivorans LS3 - a yeast of biotechnological interest.</title>
        <authorList>
            <person name="Kunze G."/>
            <person name="Gaillardin C."/>
            <person name="Czernicka M."/>
            <person name="Durrens P."/>
            <person name="Martin T."/>
            <person name="Boer E."/>
            <person name="Gabaldon T."/>
            <person name="Cruz J."/>
            <person name="Talla E."/>
            <person name="Marck C."/>
            <person name="Goffeau A."/>
            <person name="Barbe V."/>
            <person name="Baret P."/>
            <person name="Baronian K."/>
            <person name="Beier S."/>
            <person name="Bleykasten C."/>
            <person name="Bode R."/>
            <person name="Casaregola S."/>
            <person name="Despons L."/>
            <person name="Fairhead C."/>
            <person name="Giersberg M."/>
            <person name="Gierski P."/>
            <person name="Hahnel U."/>
            <person name="Hartmann A."/>
            <person name="Jankowska D."/>
            <person name="Jubin C."/>
            <person name="Jung P."/>
            <person name="Lafontaine I."/>
            <person name="Leh-Louis V."/>
            <person name="Lemaire M."/>
            <person name="Marcet-Houben M."/>
            <person name="Mascher M."/>
            <person name="Morel G."/>
            <person name="Richard G.-F."/>
            <person name="Riechen J."/>
            <person name="Sacerdot C."/>
            <person name="Sarkar A."/>
            <person name="Savel G."/>
            <person name="Schacherer J."/>
            <person name="Sherman D."/>
            <person name="Straub M.-L."/>
            <person name="Stein N."/>
            <person name="Thierry A."/>
            <person name="Trautwein-Schult A."/>
            <person name="Westhof E."/>
            <person name="Worch S."/>
            <person name="Dujon B."/>
            <person name="Souciet J.-L."/>
            <person name="Wincker P."/>
            <person name="Scholz U."/>
            <person name="Neuveglise N."/>
        </authorList>
    </citation>
    <scope>NUCLEOTIDE SEQUENCE</scope>
    <source>
        <strain evidence="7">LS3</strain>
    </source>
</reference>
<dbReference type="InterPro" id="IPR030379">
    <property type="entry name" value="G_SEPTIN_dom"/>
</dbReference>
<dbReference type="FunFam" id="3.40.50.300:FF:000238">
    <property type="entry name" value="Cell division control 12"/>
    <property type="match status" value="1"/>
</dbReference>
<dbReference type="PIRSF" id="PIRSF006698">
    <property type="entry name" value="Septin"/>
    <property type="match status" value="1"/>
</dbReference>
<evidence type="ECO:0000256" key="2">
    <source>
        <dbReference type="ARBA" id="ARBA00022741"/>
    </source>
</evidence>
<dbReference type="Pfam" id="PF00735">
    <property type="entry name" value="Septin"/>
    <property type="match status" value="1"/>
</dbReference>
<dbReference type="PhylomeDB" id="A0A060TBS3"/>
<dbReference type="GO" id="GO:0005935">
    <property type="term" value="C:cellular bud neck"/>
    <property type="evidence" value="ECO:0007669"/>
    <property type="project" value="UniProtKB-SubCell"/>
</dbReference>
<dbReference type="PANTHER" id="PTHR18884">
    <property type="entry name" value="SEPTIN"/>
    <property type="match status" value="1"/>
</dbReference>
<dbReference type="CDD" id="cd01850">
    <property type="entry name" value="CDC_Septin"/>
    <property type="match status" value="1"/>
</dbReference>
<evidence type="ECO:0000256" key="4">
    <source>
        <dbReference type="RuleBase" id="RU004560"/>
    </source>
</evidence>
<accession>A0A060TBS3</accession>
<evidence type="ECO:0000256" key="5">
    <source>
        <dbReference type="SAM" id="Coils"/>
    </source>
</evidence>
<evidence type="ECO:0000313" key="7">
    <source>
        <dbReference type="EMBL" id="CDP38550.1"/>
    </source>
</evidence>
<protein>
    <submittedName>
        <fullName evidence="7">ARAD1D37158p</fullName>
    </submittedName>
</protein>
<comment type="similarity">
    <text evidence="4">Belongs to the TRAFAC class TrmE-Era-EngA-EngB-Septin-like GTPase superfamily. Septin GTPase family.</text>
</comment>
<proteinExistence type="inferred from homology"/>
<dbReference type="GO" id="GO:0032156">
    <property type="term" value="C:septin cytoskeleton"/>
    <property type="evidence" value="ECO:0007669"/>
    <property type="project" value="UniProtKB-ARBA"/>
</dbReference>
<keyword evidence="3 4" id="KW-0342">GTP-binding</keyword>
<dbReference type="PROSITE" id="PS51719">
    <property type="entry name" value="G_SEPTIN"/>
    <property type="match status" value="1"/>
</dbReference>
<dbReference type="InterPro" id="IPR025662">
    <property type="entry name" value="Sigma_54_int_dom_ATP-bd_1"/>
</dbReference>